<dbReference type="PANTHER" id="PTHR31899">
    <property type="entry name" value="BETA-CAROTENE 3-HYDROXYLASE 1, CHLOROPLASTIC"/>
    <property type="match status" value="1"/>
</dbReference>
<dbReference type="GO" id="GO:0010291">
    <property type="term" value="F:beta-carotene 3-hydroxylase activity"/>
    <property type="evidence" value="ECO:0007669"/>
    <property type="project" value="TreeGrafter"/>
</dbReference>
<evidence type="ECO:0000256" key="2">
    <source>
        <dbReference type="ARBA" id="ARBA00022746"/>
    </source>
</evidence>
<evidence type="ECO:0000256" key="3">
    <source>
        <dbReference type="ARBA" id="ARBA00023002"/>
    </source>
</evidence>
<dbReference type="STRING" id="336292.SAMN05660710_02411"/>
<keyword evidence="3" id="KW-0560">Oxidoreductase</keyword>
<evidence type="ECO:0000256" key="4">
    <source>
        <dbReference type="SAM" id="Phobius"/>
    </source>
</evidence>
<evidence type="ECO:0000313" key="7">
    <source>
        <dbReference type="Proteomes" id="UP000199502"/>
    </source>
</evidence>
<comment type="similarity">
    <text evidence="1">Belongs to the sterol desaturase family.</text>
</comment>
<gene>
    <name evidence="6" type="ORF">SAMN05660710_02411</name>
</gene>
<dbReference type="Proteomes" id="UP000199502">
    <property type="component" value="Unassembled WGS sequence"/>
</dbReference>
<evidence type="ECO:0000256" key="1">
    <source>
        <dbReference type="ARBA" id="ARBA00009324"/>
    </source>
</evidence>
<feature type="transmembrane region" description="Helical" evidence="4">
    <location>
        <begin position="6"/>
        <end position="25"/>
    </location>
</feature>
<dbReference type="PANTHER" id="PTHR31899:SF9">
    <property type="entry name" value="BETA-CAROTENE 3-HYDROXYLASE 1, CHLOROPLASTIC"/>
    <property type="match status" value="1"/>
</dbReference>
<dbReference type="RefSeq" id="WP_090744579.1">
    <property type="nucleotide sequence ID" value="NZ_FMVT01000007.1"/>
</dbReference>
<keyword evidence="2" id="KW-0125">Carotenoid biosynthesis</keyword>
<dbReference type="InterPro" id="IPR045019">
    <property type="entry name" value="BETA-OHASE-like"/>
</dbReference>
<organism evidence="6 7">
    <name type="scientific">Paracoccus tibetensis</name>
    <dbReference type="NCBI Taxonomy" id="336292"/>
    <lineage>
        <taxon>Bacteria</taxon>
        <taxon>Pseudomonadati</taxon>
        <taxon>Pseudomonadota</taxon>
        <taxon>Alphaproteobacteria</taxon>
        <taxon>Rhodobacterales</taxon>
        <taxon>Paracoccaceae</taxon>
        <taxon>Paracoccus</taxon>
    </lineage>
</organism>
<reference evidence="6 7" key="1">
    <citation type="submission" date="2016-10" db="EMBL/GenBank/DDBJ databases">
        <authorList>
            <person name="de Groot N.N."/>
        </authorList>
    </citation>
    <scope>NUCLEOTIDE SEQUENCE [LARGE SCALE GENOMIC DNA]</scope>
    <source>
        <strain evidence="6 7">CGMCC 1.8925</strain>
    </source>
</reference>
<dbReference type="OrthoDB" id="5243888at2"/>
<protein>
    <submittedName>
        <fullName evidence="6">Beta-carotene 3-hydroxylase</fullName>
    </submittedName>
</protein>
<evidence type="ECO:0000259" key="5">
    <source>
        <dbReference type="Pfam" id="PF04116"/>
    </source>
</evidence>
<dbReference type="GO" id="GO:0016119">
    <property type="term" value="P:carotene metabolic process"/>
    <property type="evidence" value="ECO:0007669"/>
    <property type="project" value="TreeGrafter"/>
</dbReference>
<keyword evidence="4" id="KW-0472">Membrane</keyword>
<sequence length="172" mass="19735">MSGWLAPLGIVVATVAVMELTAYSVHRWIMHGPLGWGWHKSHHDHTDDDHSGFEKNDLYGIVFAVIAAGLFAFSDGWLWWVAVGMTCYGIIYLFLHDCLVHQRWPFRHIPRKGYLRRVYQAHRLHHAVEGRDGCVSFGFIYAPRPDRLKQQLREAGTLKRESAPADRSADRT</sequence>
<evidence type="ECO:0000313" key="6">
    <source>
        <dbReference type="EMBL" id="SCY69260.1"/>
    </source>
</evidence>
<proteinExistence type="inferred from homology"/>
<dbReference type="GO" id="GO:0016123">
    <property type="term" value="P:xanthophyll biosynthetic process"/>
    <property type="evidence" value="ECO:0007669"/>
    <property type="project" value="TreeGrafter"/>
</dbReference>
<dbReference type="InterPro" id="IPR006694">
    <property type="entry name" value="Fatty_acid_hydroxylase"/>
</dbReference>
<dbReference type="Pfam" id="PF04116">
    <property type="entry name" value="FA_hydroxylase"/>
    <property type="match status" value="1"/>
</dbReference>
<keyword evidence="7" id="KW-1185">Reference proteome</keyword>
<dbReference type="GO" id="GO:0005506">
    <property type="term" value="F:iron ion binding"/>
    <property type="evidence" value="ECO:0007669"/>
    <property type="project" value="InterPro"/>
</dbReference>
<dbReference type="AlphaFoldDB" id="A0A1G5I140"/>
<keyword evidence="4" id="KW-0812">Transmembrane</keyword>
<name>A0A1G5I140_9RHOB</name>
<accession>A0A1G5I140</accession>
<dbReference type="EMBL" id="FMVT01000007">
    <property type="protein sequence ID" value="SCY69260.1"/>
    <property type="molecule type" value="Genomic_DNA"/>
</dbReference>
<keyword evidence="4" id="KW-1133">Transmembrane helix</keyword>
<feature type="domain" description="Fatty acid hydroxylase" evidence="5">
    <location>
        <begin position="12"/>
        <end position="139"/>
    </location>
</feature>
<feature type="transmembrane region" description="Helical" evidence="4">
    <location>
        <begin position="58"/>
        <end position="73"/>
    </location>
</feature>